<protein>
    <submittedName>
        <fullName evidence="5">6-phosphogluconate dehydrogenase,decarboxylating</fullName>
    </submittedName>
</protein>
<dbReference type="SUPFAM" id="SSF51735">
    <property type="entry name" value="NAD(P)-binding Rossmann-fold domains"/>
    <property type="match status" value="1"/>
</dbReference>
<dbReference type="Pfam" id="PF03446">
    <property type="entry name" value="NAD_binding_2"/>
    <property type="match status" value="1"/>
</dbReference>
<accession>A0A0G1CCP1</accession>
<evidence type="ECO:0000256" key="3">
    <source>
        <dbReference type="ARBA" id="ARBA00023064"/>
    </source>
</evidence>
<dbReference type="InterPro" id="IPR022675">
    <property type="entry name" value="G6P_DH_C"/>
</dbReference>
<dbReference type="STRING" id="1618659.UV11_C0016G0023"/>
<keyword evidence="2" id="KW-0560">Oxidoreductase</keyword>
<dbReference type="Gene3D" id="3.30.360.10">
    <property type="entry name" value="Dihydrodipicolinate Reductase, domain 2"/>
    <property type="match status" value="1"/>
</dbReference>
<dbReference type="Pfam" id="PF00393">
    <property type="entry name" value="6PGD"/>
    <property type="match status" value="1"/>
</dbReference>
<dbReference type="EMBL" id="LCDF01000016">
    <property type="protein sequence ID" value="KKS47408.1"/>
    <property type="molecule type" value="Genomic_DNA"/>
</dbReference>
<gene>
    <name evidence="5" type="ORF">UV11_C0016G0023</name>
</gene>
<dbReference type="GO" id="GO:0050661">
    <property type="term" value="F:NADP binding"/>
    <property type="evidence" value="ECO:0007669"/>
    <property type="project" value="InterPro"/>
</dbReference>
<dbReference type="GO" id="GO:0006006">
    <property type="term" value="P:glucose metabolic process"/>
    <property type="evidence" value="ECO:0007669"/>
    <property type="project" value="InterPro"/>
</dbReference>
<dbReference type="InterPro" id="IPR013328">
    <property type="entry name" value="6PGD_dom2"/>
</dbReference>
<reference evidence="5" key="1">
    <citation type="journal article" date="2015" name="Nature">
        <title>rRNA introns, odd ribosomes, and small enigmatic genomes across a large radiation of phyla.</title>
        <authorList>
            <person name="Brown C.T."/>
            <person name="Hug L.A."/>
            <person name="Thomas B.C."/>
            <person name="Sharon I."/>
            <person name="Castelle C.J."/>
            <person name="Singh A."/>
            <person name="Wilkins M.J."/>
            <person name="Williams K.H."/>
            <person name="Banfield J.F."/>
        </authorList>
    </citation>
    <scope>NUCLEOTIDE SEQUENCE [LARGE SCALE GENOMIC DNA]</scope>
</reference>
<dbReference type="Proteomes" id="UP000034036">
    <property type="component" value="Unassembled WGS sequence"/>
</dbReference>
<dbReference type="InterPro" id="IPR006115">
    <property type="entry name" value="6PGDH_NADP-bd"/>
</dbReference>
<organism evidence="5 6">
    <name type="scientific">Candidatus Giovannonibacteria bacterium GW2011_GWF2_42_19</name>
    <dbReference type="NCBI Taxonomy" id="1618659"/>
    <lineage>
        <taxon>Bacteria</taxon>
        <taxon>Candidatus Giovannoniibacteriota</taxon>
    </lineage>
</organism>
<dbReference type="InterPro" id="IPR004849">
    <property type="entry name" value="6DGDH_YqeC"/>
</dbReference>
<sequence>MEAGKRIGENRKEIIVTFRHPAPCLCPLDIKEHYKNRVIFSLEPEEGIVVNLWLKRAGLKMEMEQKSFKLPFRDQTGRMQYVEEYLKLLYDCLLGDQTLFVSTDEIMPMWRYTDPIVRAWEKDLVPIRFYQPDTNEPVIASNYIEERLLENPYPDFKKEIGVIGLGKMGKNIADRLKEKGWNVVGVDKGFNVEDFLSKLPSPRIIWLMVPAGGAVDETINLLLPNLSKGDFVIDGGNSFYKDTIRRAKVLTKKGIRFADAGVSGGPGGARFGASIMAGGNKKDFTALRPLFEDLAVQGGVEFFEGAGAGHFVKMIHNGIEYGMMQALAEGFAILKKSKFKFDLSRVAEIYNHGSVIESRLVGWLRNGLEIYGDDFKSVSGKVALTGEGEWTVKTAKELGVLARIIEGALKFRKESQKKPSYTGKVLSALRNQFGGHSAK</sequence>
<dbReference type="InterPro" id="IPR006183">
    <property type="entry name" value="Pgluconate_DH"/>
</dbReference>
<dbReference type="GO" id="GO:0019521">
    <property type="term" value="P:D-gluconate metabolic process"/>
    <property type="evidence" value="ECO:0007669"/>
    <property type="project" value="UniProtKB-KW"/>
</dbReference>
<dbReference type="SMART" id="SM01350">
    <property type="entry name" value="6PGD"/>
    <property type="match status" value="1"/>
</dbReference>
<feature type="domain" description="6-phosphogluconate dehydrogenase C-terminal" evidence="4">
    <location>
        <begin position="309"/>
        <end position="437"/>
    </location>
</feature>
<evidence type="ECO:0000259" key="4">
    <source>
        <dbReference type="SMART" id="SM01350"/>
    </source>
</evidence>
<dbReference type="Gene3D" id="1.10.1040.10">
    <property type="entry name" value="N-(1-d-carboxylethyl)-l-norvaline Dehydrogenase, domain 2"/>
    <property type="match status" value="1"/>
</dbReference>
<dbReference type="NCBIfam" id="TIGR00872">
    <property type="entry name" value="gnd_rel"/>
    <property type="match status" value="1"/>
</dbReference>
<dbReference type="PANTHER" id="PTHR11811">
    <property type="entry name" value="6-PHOSPHOGLUCONATE DEHYDROGENASE"/>
    <property type="match status" value="1"/>
</dbReference>
<evidence type="ECO:0000256" key="1">
    <source>
        <dbReference type="ARBA" id="ARBA00008419"/>
    </source>
</evidence>
<dbReference type="SUPFAM" id="SSF48179">
    <property type="entry name" value="6-phosphogluconate dehydrogenase C-terminal domain-like"/>
    <property type="match status" value="1"/>
</dbReference>
<dbReference type="AlphaFoldDB" id="A0A0G1CCP1"/>
<dbReference type="SUPFAM" id="SSF55347">
    <property type="entry name" value="Glyceraldehyde-3-phosphate dehydrogenase-like, C-terminal domain"/>
    <property type="match status" value="1"/>
</dbReference>
<dbReference type="PATRIC" id="fig|1618659.3.peg.628"/>
<comment type="similarity">
    <text evidence="1">Belongs to the 6-phosphogluconate dehydrogenase family.</text>
</comment>
<evidence type="ECO:0000256" key="2">
    <source>
        <dbReference type="ARBA" id="ARBA00023002"/>
    </source>
</evidence>
<dbReference type="InterPro" id="IPR006114">
    <property type="entry name" value="6PGDH_C"/>
</dbReference>
<dbReference type="GO" id="GO:0004345">
    <property type="term" value="F:glucose-6-phosphate dehydrogenase activity"/>
    <property type="evidence" value="ECO:0007669"/>
    <property type="project" value="InterPro"/>
</dbReference>
<dbReference type="Gene3D" id="3.40.50.720">
    <property type="entry name" value="NAD(P)-binding Rossmann-like Domain"/>
    <property type="match status" value="2"/>
</dbReference>
<dbReference type="GO" id="GO:0004616">
    <property type="term" value="F:phosphogluconate dehydrogenase (decarboxylating) activity"/>
    <property type="evidence" value="ECO:0007669"/>
    <property type="project" value="InterPro"/>
</dbReference>
<proteinExistence type="inferred from homology"/>
<evidence type="ECO:0000313" key="5">
    <source>
        <dbReference type="EMBL" id="KKS47408.1"/>
    </source>
</evidence>
<name>A0A0G1CCP1_9BACT</name>
<evidence type="ECO:0000313" key="6">
    <source>
        <dbReference type="Proteomes" id="UP000034036"/>
    </source>
</evidence>
<keyword evidence="3" id="KW-0311">Gluconate utilization</keyword>
<dbReference type="InterPro" id="IPR008927">
    <property type="entry name" value="6-PGluconate_DH-like_C_sf"/>
</dbReference>
<dbReference type="NCBIfam" id="NF007161">
    <property type="entry name" value="PRK09599.1"/>
    <property type="match status" value="1"/>
</dbReference>
<dbReference type="GO" id="GO:0006098">
    <property type="term" value="P:pentose-phosphate shunt"/>
    <property type="evidence" value="ECO:0007669"/>
    <property type="project" value="InterPro"/>
</dbReference>
<dbReference type="Pfam" id="PF02781">
    <property type="entry name" value="G6PD_C"/>
    <property type="match status" value="1"/>
</dbReference>
<comment type="caution">
    <text evidence="5">The sequence shown here is derived from an EMBL/GenBank/DDBJ whole genome shotgun (WGS) entry which is preliminary data.</text>
</comment>
<dbReference type="InterPro" id="IPR036291">
    <property type="entry name" value="NAD(P)-bd_dom_sf"/>
</dbReference>